<comment type="cofactor">
    <cofactor evidence="1 8">
        <name>Mg(2+)</name>
        <dbReference type="ChEBI" id="CHEBI:18420"/>
    </cofactor>
</comment>
<dbReference type="Pfam" id="PF09827">
    <property type="entry name" value="CRISPR_Cas2"/>
    <property type="match status" value="1"/>
</dbReference>
<sequence>MITLVIYDIPDDRLRYRVASFLKSMGLKRVQKSAFAGPLTASQRANLIAGLRRLIKGQEANIQVYPLTQASFNSRVVLGVELKYEEEGIII</sequence>
<dbReference type="SUPFAM" id="SSF143430">
    <property type="entry name" value="TTP0101/SSO1404-like"/>
    <property type="match status" value="1"/>
</dbReference>
<proteinExistence type="inferred from homology"/>
<keyword evidence="5 8" id="KW-0378">Hydrolase</keyword>
<keyword evidence="2 8" id="KW-0540">Nuclease</keyword>
<dbReference type="GO" id="GO:0043571">
    <property type="term" value="P:maintenance of CRISPR repeat elements"/>
    <property type="evidence" value="ECO:0007669"/>
    <property type="project" value="UniProtKB-UniRule"/>
</dbReference>
<keyword evidence="7 8" id="KW-0051">Antiviral defense</keyword>
<evidence type="ECO:0000256" key="5">
    <source>
        <dbReference type="ARBA" id="ARBA00022801"/>
    </source>
</evidence>
<dbReference type="GO" id="GO:0051607">
    <property type="term" value="P:defense response to virus"/>
    <property type="evidence" value="ECO:0007669"/>
    <property type="project" value="UniProtKB-UniRule"/>
</dbReference>
<evidence type="ECO:0000256" key="2">
    <source>
        <dbReference type="ARBA" id="ARBA00022722"/>
    </source>
</evidence>
<keyword evidence="6 8" id="KW-0460">Magnesium</keyword>
<evidence type="ECO:0000256" key="6">
    <source>
        <dbReference type="ARBA" id="ARBA00022842"/>
    </source>
</evidence>
<dbReference type="GO" id="GO:0046872">
    <property type="term" value="F:metal ion binding"/>
    <property type="evidence" value="ECO:0007669"/>
    <property type="project" value="UniProtKB-UniRule"/>
</dbReference>
<keyword evidence="3 8" id="KW-0479">Metal-binding</keyword>
<name>A0A497F1C0_9CREN</name>
<comment type="subunit">
    <text evidence="8">Homodimer, forms a heterotetramer with a Cas1 homodimer.</text>
</comment>
<comment type="caution">
    <text evidence="9">The sequence shown here is derived from an EMBL/GenBank/DDBJ whole genome shotgun (WGS) entry which is preliminary data.</text>
</comment>
<accession>A0A497F1C0</accession>
<feature type="binding site" evidence="8">
    <location>
        <position position="8"/>
    </location>
    <ligand>
        <name>Mg(2+)</name>
        <dbReference type="ChEBI" id="CHEBI:18420"/>
        <note>catalytic</note>
    </ligand>
</feature>
<dbReference type="NCBIfam" id="TIGR01573">
    <property type="entry name" value="cas2"/>
    <property type="match status" value="1"/>
</dbReference>
<evidence type="ECO:0000256" key="3">
    <source>
        <dbReference type="ARBA" id="ARBA00022723"/>
    </source>
</evidence>
<evidence type="ECO:0000256" key="4">
    <source>
        <dbReference type="ARBA" id="ARBA00022759"/>
    </source>
</evidence>
<dbReference type="InterPro" id="IPR019199">
    <property type="entry name" value="Virulence_VapD/CRISPR_Cas2"/>
</dbReference>
<comment type="similarity">
    <text evidence="8">Belongs to the CRISPR-associated endoribonuclease Cas2 protein family.</text>
</comment>
<dbReference type="PANTHER" id="PTHR34405:SF3">
    <property type="entry name" value="CRISPR-ASSOCIATED ENDORIBONUCLEASE CAS2 3"/>
    <property type="match status" value="1"/>
</dbReference>
<comment type="function">
    <text evidence="8">CRISPR (clustered regularly interspaced short palindromic repeat), is an adaptive immune system that provides protection against mobile genetic elements (viruses, transposable elements and conjugative plasmids). CRISPR clusters contain sequences complementary to antecedent mobile elements and target invading nucleic acids. CRISPR clusters are transcribed and processed into CRISPR RNA (crRNA). Functions as a ssRNA-specific endoribonuclease. Involved in the integration of spacer DNA into the CRISPR cassette.</text>
</comment>
<dbReference type="Gene3D" id="3.30.70.240">
    <property type="match status" value="1"/>
</dbReference>
<dbReference type="HAMAP" id="MF_01471">
    <property type="entry name" value="Cas2"/>
    <property type="match status" value="1"/>
</dbReference>
<dbReference type="EC" id="3.1.-.-" evidence="8"/>
<evidence type="ECO:0000313" key="10">
    <source>
        <dbReference type="Proteomes" id="UP000269499"/>
    </source>
</evidence>
<protein>
    <recommendedName>
        <fullName evidence="8">CRISPR-associated endoribonuclease Cas2</fullName>
        <ecNumber evidence="8">3.1.-.-</ecNumber>
    </recommendedName>
</protein>
<keyword evidence="4 8" id="KW-0255">Endonuclease</keyword>
<reference evidence="9 10" key="1">
    <citation type="submission" date="2018-06" db="EMBL/GenBank/DDBJ databases">
        <title>Extensive metabolic versatility and redundancy in microbially diverse, dynamic hydrothermal sediments.</title>
        <authorList>
            <person name="Dombrowski N."/>
            <person name="Teske A."/>
            <person name="Baker B.J."/>
        </authorList>
    </citation>
    <scope>NUCLEOTIDE SEQUENCE [LARGE SCALE GENOMIC DNA]</scope>
    <source>
        <strain evidence="9">B20_G2</strain>
    </source>
</reference>
<dbReference type="InterPro" id="IPR021127">
    <property type="entry name" value="CRISPR_associated_Cas2"/>
</dbReference>
<evidence type="ECO:0000256" key="1">
    <source>
        <dbReference type="ARBA" id="ARBA00001946"/>
    </source>
</evidence>
<gene>
    <name evidence="8 9" type="primary">cas2</name>
    <name evidence="9" type="ORF">DRJ26_03810</name>
</gene>
<dbReference type="Proteomes" id="UP000269499">
    <property type="component" value="Unassembled WGS sequence"/>
</dbReference>
<evidence type="ECO:0000313" key="9">
    <source>
        <dbReference type="EMBL" id="RLE53101.1"/>
    </source>
</evidence>
<evidence type="ECO:0000256" key="7">
    <source>
        <dbReference type="ARBA" id="ARBA00023118"/>
    </source>
</evidence>
<dbReference type="GO" id="GO:0004521">
    <property type="term" value="F:RNA endonuclease activity"/>
    <property type="evidence" value="ECO:0007669"/>
    <property type="project" value="InterPro"/>
</dbReference>
<dbReference type="AlphaFoldDB" id="A0A497F1C0"/>
<organism evidence="9 10">
    <name type="scientific">Thermoproteota archaeon</name>
    <dbReference type="NCBI Taxonomy" id="2056631"/>
    <lineage>
        <taxon>Archaea</taxon>
        <taxon>Thermoproteota</taxon>
    </lineage>
</organism>
<dbReference type="PANTHER" id="PTHR34405">
    <property type="entry name" value="CRISPR-ASSOCIATED ENDORIBONUCLEASE CAS2"/>
    <property type="match status" value="1"/>
</dbReference>
<dbReference type="CDD" id="cd09725">
    <property type="entry name" value="Cas2_I_II_III"/>
    <property type="match status" value="1"/>
</dbReference>
<dbReference type="EMBL" id="QMRA01000082">
    <property type="protein sequence ID" value="RLE53101.1"/>
    <property type="molecule type" value="Genomic_DNA"/>
</dbReference>
<evidence type="ECO:0000256" key="8">
    <source>
        <dbReference type="HAMAP-Rule" id="MF_01471"/>
    </source>
</evidence>
<dbReference type="GO" id="GO:0016787">
    <property type="term" value="F:hydrolase activity"/>
    <property type="evidence" value="ECO:0007669"/>
    <property type="project" value="UniProtKB-KW"/>
</dbReference>